<organism evidence="7">
    <name type="scientific">Psilocybe cubensis</name>
    <name type="common">Psychedelic mushroom</name>
    <name type="synonym">Stropharia cubensis</name>
    <dbReference type="NCBI Taxonomy" id="181762"/>
    <lineage>
        <taxon>Eukaryota</taxon>
        <taxon>Fungi</taxon>
        <taxon>Dikarya</taxon>
        <taxon>Basidiomycota</taxon>
        <taxon>Agaricomycotina</taxon>
        <taxon>Agaricomycetes</taxon>
        <taxon>Agaricomycetidae</taxon>
        <taxon>Agaricales</taxon>
        <taxon>Agaricineae</taxon>
        <taxon>Strophariaceae</taxon>
        <taxon>Psilocybe</taxon>
    </lineage>
</organism>
<feature type="domain" description="GATOR2 complex protein MIO zinc-ribbon like" evidence="5">
    <location>
        <begin position="1229"/>
        <end position="1317"/>
    </location>
</feature>
<evidence type="ECO:0000259" key="6">
    <source>
        <dbReference type="Pfam" id="PF21719"/>
    </source>
</evidence>
<feature type="compositionally biased region" description="Basic and acidic residues" evidence="4">
    <location>
        <begin position="345"/>
        <end position="355"/>
    </location>
</feature>
<feature type="compositionally biased region" description="Basic and acidic residues" evidence="4">
    <location>
        <begin position="508"/>
        <end position="519"/>
    </location>
</feature>
<feature type="compositionally biased region" description="Gly residues" evidence="4">
    <location>
        <begin position="703"/>
        <end position="714"/>
    </location>
</feature>
<dbReference type="InterPro" id="IPR015943">
    <property type="entry name" value="WD40/YVTN_repeat-like_dom_sf"/>
</dbReference>
<keyword evidence="2" id="KW-0853">WD repeat</keyword>
<dbReference type="PANTHER" id="PTHR16453">
    <property type="entry name" value="WD40 DOMAIN-CONTAINING PROTEIN MIO FAMILY MEMBER"/>
    <property type="match status" value="1"/>
</dbReference>
<dbReference type="InterPro" id="IPR049092">
    <property type="entry name" value="MIOS_a-sol"/>
</dbReference>
<evidence type="ECO:0000259" key="5">
    <source>
        <dbReference type="Pfam" id="PF17034"/>
    </source>
</evidence>
<evidence type="ECO:0000313" key="7">
    <source>
        <dbReference type="EMBL" id="KAG5172332.1"/>
    </source>
</evidence>
<feature type="region of interest" description="Disordered" evidence="4">
    <location>
        <begin position="635"/>
        <end position="735"/>
    </location>
</feature>
<dbReference type="OrthoDB" id="341486at2759"/>
<feature type="region of interest" description="Disordered" evidence="4">
    <location>
        <begin position="873"/>
        <end position="916"/>
    </location>
</feature>
<dbReference type="InterPro" id="IPR031488">
    <property type="entry name" value="Zn_ribbon_mio"/>
</dbReference>
<comment type="similarity">
    <text evidence="1">Belongs to the WD repeat mio family.</text>
</comment>
<accession>A0A8H7Y4L7</accession>
<feature type="compositionally biased region" description="Low complexity" evidence="4">
    <location>
        <begin position="593"/>
        <end position="621"/>
    </location>
</feature>
<feature type="compositionally biased region" description="Basic residues" evidence="4">
    <location>
        <begin position="897"/>
        <end position="909"/>
    </location>
</feature>
<gene>
    <name evidence="7" type="ORF">JR316_001829</name>
</gene>
<evidence type="ECO:0000256" key="1">
    <source>
        <dbReference type="ARBA" id="ARBA00009713"/>
    </source>
</evidence>
<feature type="compositionally biased region" description="Polar residues" evidence="4">
    <location>
        <begin position="635"/>
        <end position="650"/>
    </location>
</feature>
<dbReference type="PANTHER" id="PTHR16453:SF9">
    <property type="entry name" value="GATOR COMPLEX PROTEIN MIOS"/>
    <property type="match status" value="1"/>
</dbReference>
<evidence type="ECO:0000256" key="2">
    <source>
        <dbReference type="ARBA" id="ARBA00022574"/>
    </source>
</evidence>
<dbReference type="Pfam" id="PF17034">
    <property type="entry name" value="zinc_ribbon_16"/>
    <property type="match status" value="1"/>
</dbReference>
<evidence type="ECO:0000256" key="4">
    <source>
        <dbReference type="SAM" id="MobiDB-lite"/>
    </source>
</evidence>
<dbReference type="SUPFAM" id="SSF50978">
    <property type="entry name" value="WD40 repeat-like"/>
    <property type="match status" value="1"/>
</dbReference>
<proteinExistence type="inferred from homology"/>
<dbReference type="GO" id="GO:0005737">
    <property type="term" value="C:cytoplasm"/>
    <property type="evidence" value="ECO:0007669"/>
    <property type="project" value="TreeGrafter"/>
</dbReference>
<feature type="domain" description="MIOS-like alpha-solenoid" evidence="6">
    <location>
        <begin position="949"/>
        <end position="1082"/>
    </location>
</feature>
<feature type="compositionally biased region" description="Basic and acidic residues" evidence="4">
    <location>
        <begin position="675"/>
        <end position="684"/>
    </location>
</feature>
<protein>
    <recommendedName>
        <fullName evidence="8">WD repeat protein mio zinc-ribbon like domain-containing protein</fullName>
    </recommendedName>
</protein>
<feature type="region of interest" description="Disordered" evidence="4">
    <location>
        <begin position="331"/>
        <end position="398"/>
    </location>
</feature>
<reference evidence="7" key="1">
    <citation type="submission" date="2021-02" db="EMBL/GenBank/DDBJ databases">
        <title>Psilocybe cubensis genome.</title>
        <authorList>
            <person name="Mckernan K.J."/>
            <person name="Crawford S."/>
            <person name="Trippe A."/>
            <person name="Kane L.T."/>
            <person name="Mclaughlin S."/>
        </authorList>
    </citation>
    <scope>NUCLEOTIDE SEQUENCE [LARGE SCALE GENOMIC DNA]</scope>
    <source>
        <strain evidence="7">MGC-MH-2018</strain>
    </source>
</reference>
<evidence type="ECO:0008006" key="8">
    <source>
        <dbReference type="Google" id="ProtNLM"/>
    </source>
</evidence>
<dbReference type="InterPro" id="IPR036322">
    <property type="entry name" value="WD40_repeat_dom_sf"/>
</dbReference>
<dbReference type="EMBL" id="JAFIQS010000002">
    <property type="protein sequence ID" value="KAG5172332.1"/>
    <property type="molecule type" value="Genomic_DNA"/>
</dbReference>
<keyword evidence="3" id="KW-0677">Repeat</keyword>
<sequence>MVQPDKRLLWHPRYDDKFVVGGNSQITLYEWAAEYPEIRHVTSQHDLHFMKCFAWSPDPSFDDLIAVGLSTGKVDLIRLEAGKQAQRKNVLSSGPSVTLPVRNSRTCNALAFNPVDPNYLAVGLDKVRGDASLILWDISTSALSLTLPVHNQSGEVSSVLNTMSPLPSRPLPLLPRLESQARIDPRIIQQYAPTEIVSSLSFLPDSSNLLLAGISLRWLRLFDLRSPAATVVNVASKVHGIATDPFDQHRLACFSDTAITVWDARRLAQPLLTFSEKDAFADGARVRTGNGIAYANIEFSNTRRECLATLERDADYVRFWDLRESRVQALDGGAGASGAGGSSDGETRTSRDSSRATRRSWAANLAWGSERSTQSQSSLKERDRSRQSGPGQLMHVLADTRRTKSFPRPLSSFALVPMSRALANSGETHYPLASNVMVVNKDGDLELYAIHDTTKQVAWSARGDLAIGAGVGMRVIEGYKEEEINNVEATQGNTDSGGINEFGYRTGDVGRDRTRERGKGKMSRSRSHPSRDGSRVRGRSVNHEGSRVGAHPTLSASAAPIHTGSNASGGPPALFGRGDEEGFPALTPSPSLAGVGSNSSTGTGNGVSTETTTSSSSTTFASTAAPVMGGITSFMATTNPSSGHTVSAHTGPTGLAASRPGKTRTYSPASIRKYRSGERGEPRALAKRSLSRGDTVLIDDETGGNGIGTRGSGAGRQTDEMAQSSRKEQESMGLHSVRISRERPTNMRANKAREKEARKQGIIHVVQDDISMIMRRRAKAGYGLSQPHHNISVTQDDHEPSDGTTQHLSELWAWIYHSQDVLCVPTPRLHGYDFSYHGLLGIWEGIPPTGSSNIPQPSDDRDVQRSLLLDLPGQQQGQGHHHTHTNSTGSSSEYTRQQHRSHTHGRSTQRSRSPADDWYGNWGTALNIIAARRGVDQLSWRPPVTTTKLVQRQVALQLCGWSLREEELNLAIKRWEKEGKLSRAACWLVFSGQYSKAVDLLMRSDDETHQMMSGTVAALAPLTSSGSGRGLELREHYGRLIIRLHDPYFRVMLTHLALGDWTEVLEEEVIPFRERIAIAFQFLDDKALSSYLKRTIEHARLHGDIDALIITGLTPTGMNILQAYLDRTGDVQSAAILSSYVCPQRFRDKRAEKWLEAYRDLLDGFKLHHLRVGLDIERGQILHDAIQNGDMPPEEWAPRQILIRCHYCNKPVSTPAVGAGMGLVQSLKGRPTACSNCSRELPRCSVCLMTLSIVHDAAREIDLGYTHHSDTFDDAIVICQTCRHGGHAVHILEWFTGEDGQRTHDICPVADCECRCADEF</sequence>
<dbReference type="Pfam" id="PF21720">
    <property type="entry name" value="MIOS_WD40"/>
    <property type="match status" value="2"/>
</dbReference>
<dbReference type="GO" id="GO:1904263">
    <property type="term" value="P:positive regulation of TORC1 signaling"/>
    <property type="evidence" value="ECO:0007669"/>
    <property type="project" value="TreeGrafter"/>
</dbReference>
<feature type="compositionally biased region" description="Gly residues" evidence="4">
    <location>
        <begin position="332"/>
        <end position="343"/>
    </location>
</feature>
<name>A0A8H7Y4L7_PSICU</name>
<dbReference type="InterPro" id="IPR037593">
    <property type="entry name" value="MIOS/Sea4"/>
</dbReference>
<feature type="compositionally biased region" description="Basic and acidic residues" evidence="4">
    <location>
        <begin position="529"/>
        <end position="546"/>
    </location>
</feature>
<dbReference type="Pfam" id="PF21719">
    <property type="entry name" value="MIOS_a-sol"/>
    <property type="match status" value="1"/>
</dbReference>
<dbReference type="Gene3D" id="2.130.10.10">
    <property type="entry name" value="YVTN repeat-like/Quinoprotein amine dehydrogenase"/>
    <property type="match status" value="2"/>
</dbReference>
<feature type="region of interest" description="Disordered" evidence="4">
    <location>
        <begin position="489"/>
        <end position="621"/>
    </location>
</feature>
<comment type="caution">
    <text evidence="7">The sequence shown here is derived from an EMBL/GenBank/DDBJ whole genome shotgun (WGS) entry which is preliminary data.</text>
</comment>
<dbReference type="CDD" id="cd16691">
    <property type="entry name" value="mRING-H2-C3H3C2_Mio"/>
    <property type="match status" value="1"/>
</dbReference>
<evidence type="ECO:0000256" key="3">
    <source>
        <dbReference type="ARBA" id="ARBA00022737"/>
    </source>
</evidence>